<evidence type="ECO:0000313" key="2">
    <source>
        <dbReference type="Proteomes" id="UP001311232"/>
    </source>
</evidence>
<sequence length="92" mass="10506">MADLNLTSPSALNASWIIIFWKEVIQLHEQRLKPPFISVDLTGWQLPDSFVPRTLLGEPCPPSYVHSTHCSNPWTFQHPGRPVFTLSVFTDF</sequence>
<gene>
    <name evidence="1" type="ORF">CRENBAI_000519</name>
</gene>
<protein>
    <submittedName>
        <fullName evidence="1">Uncharacterized protein</fullName>
    </submittedName>
</protein>
<evidence type="ECO:0000313" key="1">
    <source>
        <dbReference type="EMBL" id="KAK5616687.1"/>
    </source>
</evidence>
<dbReference type="EMBL" id="JAHHUM010000875">
    <property type="protein sequence ID" value="KAK5616687.1"/>
    <property type="molecule type" value="Genomic_DNA"/>
</dbReference>
<accession>A0AAV9S622</accession>
<dbReference type="Proteomes" id="UP001311232">
    <property type="component" value="Unassembled WGS sequence"/>
</dbReference>
<comment type="caution">
    <text evidence="1">The sequence shown here is derived from an EMBL/GenBank/DDBJ whole genome shotgun (WGS) entry which is preliminary data.</text>
</comment>
<name>A0AAV9S622_9TELE</name>
<keyword evidence="2" id="KW-1185">Reference proteome</keyword>
<organism evidence="1 2">
    <name type="scientific">Crenichthys baileyi</name>
    <name type="common">White River springfish</name>
    <dbReference type="NCBI Taxonomy" id="28760"/>
    <lineage>
        <taxon>Eukaryota</taxon>
        <taxon>Metazoa</taxon>
        <taxon>Chordata</taxon>
        <taxon>Craniata</taxon>
        <taxon>Vertebrata</taxon>
        <taxon>Euteleostomi</taxon>
        <taxon>Actinopterygii</taxon>
        <taxon>Neopterygii</taxon>
        <taxon>Teleostei</taxon>
        <taxon>Neoteleostei</taxon>
        <taxon>Acanthomorphata</taxon>
        <taxon>Ovalentaria</taxon>
        <taxon>Atherinomorphae</taxon>
        <taxon>Cyprinodontiformes</taxon>
        <taxon>Goodeidae</taxon>
        <taxon>Crenichthys</taxon>
    </lineage>
</organism>
<reference evidence="1 2" key="1">
    <citation type="submission" date="2021-06" db="EMBL/GenBank/DDBJ databases">
        <authorList>
            <person name="Palmer J.M."/>
        </authorList>
    </citation>
    <scope>NUCLEOTIDE SEQUENCE [LARGE SCALE GENOMIC DNA]</scope>
    <source>
        <strain evidence="1 2">MEX-2019</strain>
        <tissue evidence="1">Muscle</tissue>
    </source>
</reference>
<proteinExistence type="predicted"/>
<dbReference type="AlphaFoldDB" id="A0AAV9S622"/>